<comment type="catalytic activity">
    <reaction evidence="1 5">
        <text>[protein]-peptidylproline (omega=180) = [protein]-peptidylproline (omega=0)</text>
        <dbReference type="Rhea" id="RHEA:16237"/>
        <dbReference type="Rhea" id="RHEA-COMP:10747"/>
        <dbReference type="Rhea" id="RHEA-COMP:10748"/>
        <dbReference type="ChEBI" id="CHEBI:83833"/>
        <dbReference type="ChEBI" id="CHEBI:83834"/>
        <dbReference type="EC" id="5.2.1.8"/>
    </reaction>
</comment>
<keyword evidence="2 5" id="KW-0697">Rotamase</keyword>
<dbReference type="OMA" id="VPFHRVM"/>
<reference evidence="9" key="1">
    <citation type="submission" date="2014-09" db="EMBL/GenBank/DDBJ databases">
        <authorList>
            <person name="Sharma Rahul"/>
            <person name="Thines Marco"/>
        </authorList>
    </citation>
    <scope>NUCLEOTIDE SEQUENCE [LARGE SCALE GENOMIC DNA]</scope>
</reference>
<feature type="transmembrane region" description="Helical" evidence="6">
    <location>
        <begin position="159"/>
        <end position="183"/>
    </location>
</feature>
<protein>
    <recommendedName>
        <fullName evidence="5">Peptidyl-prolyl cis-trans isomerase</fullName>
        <shortName evidence="5">PPIase</shortName>
        <ecNumber evidence="5">5.2.1.8</ecNumber>
    </recommendedName>
</protein>
<sequence length="191" mass="21148">MSVSLHTNLGDIKIEICCDTAPRTAENFLALCASGAYDGTKFHRNIKGFMVQGGDPLGTGKGGESIWGGAFEDEFHPQNRHNCRGIVSMANSGPNTNKQQFFITYAKQPHLNNVYTVFGKVIDGMDTLDAMEKTLVDAKNRPLKEIVIKSFYLFRTKRVMNSVISSGFFVFISAINLSCITQVTQPYDPPR</sequence>
<proteinExistence type="inferred from homology"/>
<dbReference type="PANTHER" id="PTHR45625">
    <property type="entry name" value="PEPTIDYL-PROLYL CIS-TRANS ISOMERASE-RELATED"/>
    <property type="match status" value="1"/>
</dbReference>
<dbReference type="InterPro" id="IPR029000">
    <property type="entry name" value="Cyclophilin-like_dom_sf"/>
</dbReference>
<dbReference type="GO" id="GO:0003755">
    <property type="term" value="F:peptidyl-prolyl cis-trans isomerase activity"/>
    <property type="evidence" value="ECO:0007669"/>
    <property type="project" value="UniProtKB-UniRule"/>
</dbReference>
<dbReference type="PROSITE" id="PS00170">
    <property type="entry name" value="CSA_PPIASE_1"/>
    <property type="match status" value="1"/>
</dbReference>
<dbReference type="SUPFAM" id="SSF50891">
    <property type="entry name" value="Cyclophilin-like"/>
    <property type="match status" value="1"/>
</dbReference>
<dbReference type="InterPro" id="IPR020892">
    <property type="entry name" value="Cyclophilin-type_PPIase_CS"/>
</dbReference>
<dbReference type="GeneID" id="36403142"/>
<dbReference type="InterPro" id="IPR002130">
    <property type="entry name" value="Cyclophilin-type_PPIase_dom"/>
</dbReference>
<evidence type="ECO:0000313" key="8">
    <source>
        <dbReference type="EMBL" id="CEG50375.1"/>
    </source>
</evidence>
<dbReference type="GO" id="GO:0006457">
    <property type="term" value="P:protein folding"/>
    <property type="evidence" value="ECO:0007669"/>
    <property type="project" value="InterPro"/>
</dbReference>
<feature type="domain" description="PPIase cyclophilin-type" evidence="7">
    <location>
        <begin position="6"/>
        <end position="153"/>
    </location>
</feature>
<dbReference type="Proteomes" id="UP000054928">
    <property type="component" value="Unassembled WGS sequence"/>
</dbReference>
<keyword evidence="6" id="KW-0472">Membrane</keyword>
<evidence type="ECO:0000256" key="2">
    <source>
        <dbReference type="ARBA" id="ARBA00023110"/>
    </source>
</evidence>
<dbReference type="EMBL" id="CCYD01003105">
    <property type="protein sequence ID" value="CEG50375.1"/>
    <property type="molecule type" value="Genomic_DNA"/>
</dbReference>
<keyword evidence="6" id="KW-0812">Transmembrane</keyword>
<dbReference type="AlphaFoldDB" id="A0A0P1B7M7"/>
<dbReference type="Pfam" id="PF00160">
    <property type="entry name" value="Pro_isomerase"/>
    <property type="match status" value="1"/>
</dbReference>
<accession>A0A0P1B7M7</accession>
<dbReference type="OrthoDB" id="271386at2759"/>
<evidence type="ECO:0000256" key="3">
    <source>
        <dbReference type="ARBA" id="ARBA00023235"/>
    </source>
</evidence>
<dbReference type="GO" id="GO:0071013">
    <property type="term" value="C:catalytic step 2 spliceosome"/>
    <property type="evidence" value="ECO:0007669"/>
    <property type="project" value="TreeGrafter"/>
</dbReference>
<dbReference type="FunFam" id="2.40.100.10:FF:000012">
    <property type="entry name" value="Peptidyl-prolyl cis-trans isomerase"/>
    <property type="match status" value="1"/>
</dbReference>
<evidence type="ECO:0000256" key="4">
    <source>
        <dbReference type="ARBA" id="ARBA00038286"/>
    </source>
</evidence>
<dbReference type="STRING" id="4781.A0A0P1B7M7"/>
<evidence type="ECO:0000256" key="6">
    <source>
        <dbReference type="SAM" id="Phobius"/>
    </source>
</evidence>
<dbReference type="RefSeq" id="XP_024586744.1">
    <property type="nucleotide sequence ID" value="XM_024721669.1"/>
</dbReference>
<dbReference type="PROSITE" id="PS50072">
    <property type="entry name" value="CSA_PPIASE_2"/>
    <property type="match status" value="1"/>
</dbReference>
<comment type="similarity">
    <text evidence="4">Belongs to the cyclophilin-type PPIase family. PPIL3 subfamily.</text>
</comment>
<dbReference type="PRINTS" id="PR00153">
    <property type="entry name" value="CSAPPISMRASE"/>
</dbReference>
<name>A0A0P1B7M7_PLAHL</name>
<evidence type="ECO:0000256" key="5">
    <source>
        <dbReference type="RuleBase" id="RU363019"/>
    </source>
</evidence>
<dbReference type="InterPro" id="IPR044666">
    <property type="entry name" value="Cyclophilin_A-like"/>
</dbReference>
<comment type="function">
    <text evidence="5">PPIases accelerate the folding of proteins. It catalyzes the cis-trans isomerization of proline imidic peptide bonds in oligopeptides.</text>
</comment>
<organism evidence="8 9">
    <name type="scientific">Plasmopara halstedii</name>
    <name type="common">Downy mildew of sunflower</name>
    <dbReference type="NCBI Taxonomy" id="4781"/>
    <lineage>
        <taxon>Eukaryota</taxon>
        <taxon>Sar</taxon>
        <taxon>Stramenopiles</taxon>
        <taxon>Oomycota</taxon>
        <taxon>Peronosporomycetes</taxon>
        <taxon>Peronosporales</taxon>
        <taxon>Peronosporaceae</taxon>
        <taxon>Plasmopara</taxon>
    </lineage>
</organism>
<evidence type="ECO:0000313" key="9">
    <source>
        <dbReference type="Proteomes" id="UP000054928"/>
    </source>
</evidence>
<evidence type="ECO:0000256" key="1">
    <source>
        <dbReference type="ARBA" id="ARBA00000971"/>
    </source>
</evidence>
<keyword evidence="9" id="KW-1185">Reference proteome</keyword>
<dbReference type="Gene3D" id="2.40.100.10">
    <property type="entry name" value="Cyclophilin-like"/>
    <property type="match status" value="1"/>
</dbReference>
<evidence type="ECO:0000259" key="7">
    <source>
        <dbReference type="PROSITE" id="PS50072"/>
    </source>
</evidence>
<dbReference type="EC" id="5.2.1.8" evidence="5"/>
<dbReference type="PANTHER" id="PTHR45625:SF2">
    <property type="entry name" value="PEPTIDYL-PROLYL CIS-TRANS ISOMERASE-LIKE 3"/>
    <property type="match status" value="1"/>
</dbReference>
<dbReference type="CDD" id="cd01928">
    <property type="entry name" value="Cyclophilin_PPIL3_like"/>
    <property type="match status" value="1"/>
</dbReference>
<keyword evidence="3 5" id="KW-0413">Isomerase</keyword>
<keyword evidence="6" id="KW-1133">Transmembrane helix</keyword>